<keyword evidence="5" id="KW-1185">Reference proteome</keyword>
<evidence type="ECO:0000256" key="1">
    <source>
        <dbReference type="ARBA" id="ARBA00009995"/>
    </source>
</evidence>
<dbReference type="PANTHER" id="PTHR11926">
    <property type="entry name" value="GLUCOSYL/GLUCURONOSYL TRANSFERASES"/>
    <property type="match status" value="1"/>
</dbReference>
<evidence type="ECO:0000256" key="2">
    <source>
        <dbReference type="ARBA" id="ARBA00022679"/>
    </source>
</evidence>
<evidence type="ECO:0000313" key="5">
    <source>
        <dbReference type="Proteomes" id="UP001318860"/>
    </source>
</evidence>
<dbReference type="SUPFAM" id="SSF53756">
    <property type="entry name" value="UDP-Glycosyltransferase/glycogen phosphorylase"/>
    <property type="match status" value="1"/>
</dbReference>
<evidence type="ECO:0000256" key="3">
    <source>
        <dbReference type="SAM" id="SignalP"/>
    </source>
</evidence>
<dbReference type="InterPro" id="IPR002213">
    <property type="entry name" value="UDP_glucos_trans"/>
</dbReference>
<dbReference type="PANTHER" id="PTHR11926:SF1560">
    <property type="entry name" value="UDP-GLYCOSYLTRANSFERASE 74E1-RELATED"/>
    <property type="match status" value="1"/>
</dbReference>
<dbReference type="Pfam" id="PF00201">
    <property type="entry name" value="UDPGT"/>
    <property type="match status" value="1"/>
</dbReference>
<accession>A0ABR0XIV7</accession>
<comment type="caution">
    <text evidence="4">The sequence shown here is derived from an EMBL/GenBank/DDBJ whole genome shotgun (WGS) entry which is preliminary data.</text>
</comment>
<dbReference type="Proteomes" id="UP001318860">
    <property type="component" value="Unassembled WGS sequence"/>
</dbReference>
<dbReference type="Gene3D" id="3.40.50.2000">
    <property type="entry name" value="Glycogen Phosphorylase B"/>
    <property type="match status" value="2"/>
</dbReference>
<keyword evidence="3" id="KW-0732">Signal</keyword>
<name>A0ABR0XIV7_REHGL</name>
<proteinExistence type="inferred from homology"/>
<sequence length="456" mass="50425">MVFNSHIGVLAFPFGTHAAPLLTLVRSLAASAPGFQFSFFNSATSNGTIFNERVSESCENIRVYDVWDGTPEDRVFSGSHFEAVGLFLKAAPGNFEKVIEEAEREIGLKICCLISDAFLWFACDLAEKRGVPWVPFWTAASCSLSAHIYTDEILKAVGSKGIAETAEQEQTLSFIPGLERVHFTDLPPEIFLDKNPSPLAITINNMVENLPKSTAIVLNSFEEIDPIITNDLKSKFHHFLNIGPSILLYPTPPTPDDKTGCLSWLENQNRPKSVVYISFGTVITPPANELVALAEALETCQVPFLWSLNNQAQKSLPEGFLDRTNNKLGKIVPWAPQSRVLAHRNVGAFVTHCGWNSILESISSCVTMICRPFFGDQKLNSRMVEDSWKIGVKVKDGIFTKSETIEALNCVMWSGAGNVMRENVYQLNEKARNAVGFEGSSTKNFEKLLEIINAPN</sequence>
<dbReference type="CDD" id="cd03784">
    <property type="entry name" value="GT1_Gtf-like"/>
    <property type="match status" value="1"/>
</dbReference>
<comment type="similarity">
    <text evidence="1">Belongs to the UDP-glycosyltransferase family.</text>
</comment>
<dbReference type="EMBL" id="JABTTQ020000004">
    <property type="protein sequence ID" value="KAK6159135.1"/>
    <property type="molecule type" value="Genomic_DNA"/>
</dbReference>
<evidence type="ECO:0008006" key="6">
    <source>
        <dbReference type="Google" id="ProtNLM"/>
    </source>
</evidence>
<organism evidence="4 5">
    <name type="scientific">Rehmannia glutinosa</name>
    <name type="common">Chinese foxglove</name>
    <dbReference type="NCBI Taxonomy" id="99300"/>
    <lineage>
        <taxon>Eukaryota</taxon>
        <taxon>Viridiplantae</taxon>
        <taxon>Streptophyta</taxon>
        <taxon>Embryophyta</taxon>
        <taxon>Tracheophyta</taxon>
        <taxon>Spermatophyta</taxon>
        <taxon>Magnoliopsida</taxon>
        <taxon>eudicotyledons</taxon>
        <taxon>Gunneridae</taxon>
        <taxon>Pentapetalae</taxon>
        <taxon>asterids</taxon>
        <taxon>lamiids</taxon>
        <taxon>Lamiales</taxon>
        <taxon>Orobanchaceae</taxon>
        <taxon>Rehmannieae</taxon>
        <taxon>Rehmannia</taxon>
    </lineage>
</organism>
<feature type="chain" id="PRO_5046891909" description="Glycosyltransferase" evidence="3">
    <location>
        <begin position="19"/>
        <end position="456"/>
    </location>
</feature>
<reference evidence="4 5" key="1">
    <citation type="journal article" date="2021" name="Comput. Struct. Biotechnol. J.">
        <title>De novo genome assembly of the potent medicinal plant Rehmannia glutinosa using nanopore technology.</title>
        <authorList>
            <person name="Ma L."/>
            <person name="Dong C."/>
            <person name="Song C."/>
            <person name="Wang X."/>
            <person name="Zheng X."/>
            <person name="Niu Y."/>
            <person name="Chen S."/>
            <person name="Feng W."/>
        </authorList>
    </citation>
    <scope>NUCLEOTIDE SEQUENCE [LARGE SCALE GENOMIC DNA]</scope>
    <source>
        <strain evidence="4">DH-2019</strain>
    </source>
</reference>
<gene>
    <name evidence="4" type="ORF">DH2020_006449</name>
</gene>
<feature type="signal peptide" evidence="3">
    <location>
        <begin position="1"/>
        <end position="18"/>
    </location>
</feature>
<evidence type="ECO:0000313" key="4">
    <source>
        <dbReference type="EMBL" id="KAK6159135.1"/>
    </source>
</evidence>
<protein>
    <recommendedName>
        <fullName evidence="6">Glycosyltransferase</fullName>
    </recommendedName>
</protein>
<keyword evidence="2" id="KW-0808">Transferase</keyword>